<comment type="PTM">
    <text evidence="9">Cleaved by prepilin peptidase.</text>
</comment>
<dbReference type="PROSITE" id="PS00409">
    <property type="entry name" value="PROKAR_NTER_METHYL"/>
    <property type="match status" value="1"/>
</dbReference>
<comment type="subunit">
    <text evidence="9">Type II secretion is composed of four main components: the outer membrane complex, the inner membrane complex, the cytoplasmic secretion ATPase and the periplasm-spanning pseudopilus.</text>
</comment>
<evidence type="ECO:0000256" key="6">
    <source>
        <dbReference type="ARBA" id="ARBA00022692"/>
    </source>
</evidence>
<evidence type="ECO:0000256" key="3">
    <source>
        <dbReference type="ARBA" id="ARBA00022475"/>
    </source>
</evidence>
<evidence type="ECO:0000259" key="10">
    <source>
        <dbReference type="Pfam" id="PF02501"/>
    </source>
</evidence>
<reference evidence="11" key="1">
    <citation type="submission" date="2019-02" db="EMBL/GenBank/DDBJ databases">
        <authorList>
            <person name="Gruber-Vodicka R. H."/>
            <person name="Seah K. B. B."/>
        </authorList>
    </citation>
    <scope>NUCLEOTIDE SEQUENCE</scope>
    <source>
        <strain evidence="11">BECK_S312</strain>
        <strain evidence="12">BECK_S426</strain>
    </source>
</reference>
<evidence type="ECO:0000256" key="7">
    <source>
        <dbReference type="ARBA" id="ARBA00022989"/>
    </source>
</evidence>
<dbReference type="InterPro" id="IPR012902">
    <property type="entry name" value="N_methyl_site"/>
</dbReference>
<comment type="subcellular location">
    <subcellularLocation>
        <location evidence="1 9">Cell inner membrane</location>
        <topology evidence="1 9">Single-pass membrane protein</topology>
    </subcellularLocation>
</comment>
<evidence type="ECO:0000256" key="5">
    <source>
        <dbReference type="ARBA" id="ARBA00022519"/>
    </source>
</evidence>
<dbReference type="EMBL" id="CAADFP010000501">
    <property type="protein sequence ID" value="VFK36164.1"/>
    <property type="molecule type" value="Genomic_DNA"/>
</dbReference>
<dbReference type="NCBIfam" id="TIGR02532">
    <property type="entry name" value="IV_pilin_GFxxxE"/>
    <property type="match status" value="1"/>
</dbReference>
<comment type="function">
    <text evidence="9">Component of the type II secretion system required for the energy-dependent secretion of extracellular factors such as proteases and toxins from the periplasm.</text>
</comment>
<dbReference type="GO" id="GO:0005886">
    <property type="term" value="C:plasma membrane"/>
    <property type="evidence" value="ECO:0007669"/>
    <property type="project" value="UniProtKB-SubCell"/>
</dbReference>
<dbReference type="InterPro" id="IPR045584">
    <property type="entry name" value="Pilin-like"/>
</dbReference>
<feature type="transmembrane region" description="Helical" evidence="9">
    <location>
        <begin position="37"/>
        <end position="57"/>
    </location>
</feature>
<name>A0A450X3Q4_9GAMM</name>
<dbReference type="InterPro" id="IPR010052">
    <property type="entry name" value="T2SS_protein-GspI"/>
</dbReference>
<keyword evidence="4 9" id="KW-0488">Methylation</keyword>
<keyword evidence="7 9" id="KW-1133">Transmembrane helix</keyword>
<dbReference type="SUPFAM" id="SSF54523">
    <property type="entry name" value="Pili subunits"/>
    <property type="match status" value="1"/>
</dbReference>
<sequence length="154" mass="17090">MNRIVKVLNSASAFNKMGPVFKYPLAMSVARDKEGGFTLIEVLMALGILTIALGALVKGLVENTRNAAYLQDRTIAHWVAANAAAELRLRGNWPSVGMEQGSATMAGQEWYWTARITETEDQDLRRIDMEVRGDDTEDRILETLVAYVGKPFDL</sequence>
<dbReference type="PANTHER" id="PTHR38779">
    <property type="entry name" value="TYPE II SECRETION SYSTEM PROTEIN I-RELATED"/>
    <property type="match status" value="1"/>
</dbReference>
<dbReference type="Pfam" id="PF07963">
    <property type="entry name" value="N_methyl"/>
    <property type="match status" value="1"/>
</dbReference>
<dbReference type="Pfam" id="PF02501">
    <property type="entry name" value="T2SSI"/>
    <property type="match status" value="1"/>
</dbReference>
<dbReference type="PANTHER" id="PTHR38779:SF2">
    <property type="entry name" value="TYPE II SECRETION SYSTEM PROTEIN I-RELATED"/>
    <property type="match status" value="1"/>
</dbReference>
<feature type="domain" description="Type II secretion system protein GspI C-terminal" evidence="10">
    <location>
        <begin position="70"/>
        <end position="148"/>
    </location>
</feature>
<evidence type="ECO:0000313" key="11">
    <source>
        <dbReference type="EMBL" id="VFK23893.1"/>
    </source>
</evidence>
<keyword evidence="5 9" id="KW-0997">Cell inner membrane</keyword>
<evidence type="ECO:0000256" key="8">
    <source>
        <dbReference type="ARBA" id="ARBA00023136"/>
    </source>
</evidence>
<keyword evidence="3" id="KW-1003">Cell membrane</keyword>
<evidence type="ECO:0000313" key="12">
    <source>
        <dbReference type="EMBL" id="VFK36164.1"/>
    </source>
</evidence>
<keyword evidence="6 9" id="KW-0812">Transmembrane</keyword>
<protein>
    <recommendedName>
        <fullName evidence="9">Type II secretion system protein I</fullName>
        <shortName evidence="9">T2SS minor pseudopilin I</shortName>
    </recommendedName>
</protein>
<evidence type="ECO:0000256" key="4">
    <source>
        <dbReference type="ARBA" id="ARBA00022481"/>
    </source>
</evidence>
<dbReference type="NCBIfam" id="TIGR01707">
    <property type="entry name" value="gspI"/>
    <property type="match status" value="1"/>
</dbReference>
<organism evidence="11">
    <name type="scientific">Candidatus Kentrum sp. LPFa</name>
    <dbReference type="NCBI Taxonomy" id="2126335"/>
    <lineage>
        <taxon>Bacteria</taxon>
        <taxon>Pseudomonadati</taxon>
        <taxon>Pseudomonadota</taxon>
        <taxon>Gammaproteobacteria</taxon>
        <taxon>Candidatus Kentrum</taxon>
    </lineage>
</organism>
<dbReference type="GO" id="GO:0015627">
    <property type="term" value="C:type II protein secretion system complex"/>
    <property type="evidence" value="ECO:0007669"/>
    <property type="project" value="UniProtKB-UniRule"/>
</dbReference>
<dbReference type="Gene3D" id="3.30.1300.30">
    <property type="entry name" value="GSPII I/J protein-like"/>
    <property type="match status" value="1"/>
</dbReference>
<dbReference type="EMBL" id="CAADFM010000395">
    <property type="protein sequence ID" value="VFK23893.1"/>
    <property type="molecule type" value="Genomic_DNA"/>
</dbReference>
<dbReference type="InterPro" id="IPR003413">
    <property type="entry name" value="T2SS_GspI_C"/>
</dbReference>
<dbReference type="AlphaFoldDB" id="A0A450X3Q4"/>
<evidence type="ECO:0000256" key="1">
    <source>
        <dbReference type="ARBA" id="ARBA00004377"/>
    </source>
</evidence>
<proteinExistence type="inferred from homology"/>
<keyword evidence="8 9" id="KW-0472">Membrane</keyword>
<gene>
    <name evidence="11" type="ORF">BECKLPF1236A_GA0070988_103952</name>
    <name evidence="12" type="ORF">BECKLPF1236C_GA0070990_105011</name>
</gene>
<accession>A0A450X3Q4</accession>
<comment type="similarity">
    <text evidence="2 9">Belongs to the GSP I family.</text>
</comment>
<evidence type="ECO:0000256" key="2">
    <source>
        <dbReference type="ARBA" id="ARBA00008358"/>
    </source>
</evidence>
<evidence type="ECO:0000256" key="9">
    <source>
        <dbReference type="RuleBase" id="RU368030"/>
    </source>
</evidence>
<dbReference type="GO" id="GO:0015628">
    <property type="term" value="P:protein secretion by the type II secretion system"/>
    <property type="evidence" value="ECO:0007669"/>
    <property type="project" value="UniProtKB-UniRule"/>
</dbReference>